<dbReference type="AlphaFoldDB" id="A0A1Y6BRE3"/>
<dbReference type="Gene3D" id="3.40.50.2300">
    <property type="match status" value="1"/>
</dbReference>
<dbReference type="Pfam" id="PF02518">
    <property type="entry name" value="HATPase_c"/>
    <property type="match status" value="1"/>
</dbReference>
<dbReference type="NCBIfam" id="TIGR00229">
    <property type="entry name" value="sensory_box"/>
    <property type="match status" value="1"/>
</dbReference>
<accession>A0A1Y6BRE3</accession>
<dbReference type="PANTHER" id="PTHR43047:SF78">
    <property type="entry name" value="SENSORY_REGULATORY PROTEIN RPFC"/>
    <property type="match status" value="1"/>
</dbReference>
<evidence type="ECO:0000256" key="3">
    <source>
        <dbReference type="ARBA" id="ARBA00022553"/>
    </source>
</evidence>
<dbReference type="InterPro" id="IPR000700">
    <property type="entry name" value="PAS-assoc_C"/>
</dbReference>
<evidence type="ECO:0000313" key="11">
    <source>
        <dbReference type="EMBL" id="SMF17149.1"/>
    </source>
</evidence>
<dbReference type="SMART" id="SM00388">
    <property type="entry name" value="HisKA"/>
    <property type="match status" value="1"/>
</dbReference>
<dbReference type="Proteomes" id="UP000192907">
    <property type="component" value="Unassembled WGS sequence"/>
</dbReference>
<dbReference type="CDD" id="cd16922">
    <property type="entry name" value="HATPase_EvgS-ArcB-TorS-like"/>
    <property type="match status" value="1"/>
</dbReference>
<feature type="modified residue" description="4-aspartylphosphate" evidence="6">
    <location>
        <position position="655"/>
    </location>
</feature>
<dbReference type="PRINTS" id="PR00344">
    <property type="entry name" value="BCTRLSENSOR"/>
</dbReference>
<dbReference type="SUPFAM" id="SSF55785">
    <property type="entry name" value="PYP-like sensor domain (PAS domain)"/>
    <property type="match status" value="1"/>
</dbReference>
<sequence length="733" mass="81320">MDHRLVVDLLTMIADGEIKKAKKYCRLKSLPNEISKAIDYISSSTHPKSELQAKIARHVLGQMSTSSAGQAFVNILCETLDVPIACVFVADHAYGNESAHLIPVACVGVASSQELKPIALGQAGLGQACQTQTTICIKTPGQVFAIDTGFSKIYPEFLLAVPMIVDGRLVGGLQLVSLKPFSKAEIDMIENSAIILSHGIRNISSRLREERLIEQLHVSHTQLERQKQALDAAAIVAETDVGGRITYVNDRFLEISGYSRDELLGEDHRIINSGYHPRTFFRKLWQTLAQGKIWKGEICNRSKSGDEYWVDTTIFPFRDEHDKVQRFVAIRFDITARKVAENEVIKASRETQELVKAKAELLANVSHEIRTPLHGILGYTQLLLEANTLDELQSKRIRIVHNCSEQLRSLIDDFLDLSKIQEGQMDVNVCSFDLKNCLDETIAIHQITADHKGLKIINHIGEGTIQISSDPIRVRQIVSNLIGNAIKYTEQGAIDVLLKHVSEEGNRYFDIAIKDSGRGIPEEEQEIIFQRFKQGRQQSNHTASGSGLGLFISKSLAEKLGGNITLHSIEGQGSTFTVRLHDNVSSNTSQTQPLAMPDRALLDQFSVLVVDDIEVNRDLANSLVSRLGPTVHVASSGMEALQLIKSHSYHLILLDLRMPEMDGFETAEGMQEYYKSSPSRPYIVALSANTSESDRTHAAQSGMDNFIAKPLTKRDLAIVFTDLLERVGKKLAS</sequence>
<feature type="domain" description="Histidine kinase" evidence="7">
    <location>
        <begin position="364"/>
        <end position="584"/>
    </location>
</feature>
<dbReference type="GO" id="GO:0000155">
    <property type="term" value="F:phosphorelay sensor kinase activity"/>
    <property type="evidence" value="ECO:0007669"/>
    <property type="project" value="InterPro"/>
</dbReference>
<dbReference type="RefSeq" id="WP_132317951.1">
    <property type="nucleotide sequence ID" value="NZ_FWZT01000006.1"/>
</dbReference>
<dbReference type="EC" id="2.7.13.3" evidence="2"/>
<dbReference type="Pfam" id="PF00512">
    <property type="entry name" value="HisKA"/>
    <property type="match status" value="1"/>
</dbReference>
<dbReference type="SUPFAM" id="SSF55781">
    <property type="entry name" value="GAF domain-like"/>
    <property type="match status" value="1"/>
</dbReference>
<keyword evidence="5" id="KW-0418">Kinase</keyword>
<dbReference type="Gene3D" id="1.10.287.130">
    <property type="match status" value="1"/>
</dbReference>
<keyword evidence="4" id="KW-0808">Transferase</keyword>
<feature type="domain" description="PAC" evidence="10">
    <location>
        <begin position="294"/>
        <end position="346"/>
    </location>
</feature>
<dbReference type="PANTHER" id="PTHR43047">
    <property type="entry name" value="TWO-COMPONENT HISTIDINE PROTEIN KINASE"/>
    <property type="match status" value="1"/>
</dbReference>
<evidence type="ECO:0000313" key="12">
    <source>
        <dbReference type="Proteomes" id="UP000192907"/>
    </source>
</evidence>
<proteinExistence type="predicted"/>
<dbReference type="PROSITE" id="PS50109">
    <property type="entry name" value="HIS_KIN"/>
    <property type="match status" value="1"/>
</dbReference>
<dbReference type="SUPFAM" id="SSF52172">
    <property type="entry name" value="CheY-like"/>
    <property type="match status" value="1"/>
</dbReference>
<dbReference type="SUPFAM" id="SSF55874">
    <property type="entry name" value="ATPase domain of HSP90 chaperone/DNA topoisomerase II/histidine kinase"/>
    <property type="match status" value="1"/>
</dbReference>
<gene>
    <name evidence="11" type="ORF">SAMN06296036_10697</name>
</gene>
<keyword evidence="3 6" id="KW-0597">Phosphoprotein</keyword>
<keyword evidence="12" id="KW-1185">Reference proteome</keyword>
<evidence type="ECO:0000259" key="8">
    <source>
        <dbReference type="PROSITE" id="PS50110"/>
    </source>
</evidence>
<dbReference type="CDD" id="cd00130">
    <property type="entry name" value="PAS"/>
    <property type="match status" value="1"/>
</dbReference>
<dbReference type="Pfam" id="PF01590">
    <property type="entry name" value="GAF"/>
    <property type="match status" value="1"/>
</dbReference>
<dbReference type="PROSITE" id="PS50112">
    <property type="entry name" value="PAS"/>
    <property type="match status" value="1"/>
</dbReference>
<dbReference type="STRING" id="1513793.SAMN06296036_10697"/>
<dbReference type="Gene3D" id="3.30.450.20">
    <property type="entry name" value="PAS domain"/>
    <property type="match status" value="1"/>
</dbReference>
<dbReference type="InterPro" id="IPR001610">
    <property type="entry name" value="PAC"/>
</dbReference>
<comment type="catalytic activity">
    <reaction evidence="1">
        <text>ATP + protein L-histidine = ADP + protein N-phospho-L-histidine.</text>
        <dbReference type="EC" id="2.7.13.3"/>
    </reaction>
</comment>
<dbReference type="InterPro" id="IPR035965">
    <property type="entry name" value="PAS-like_dom_sf"/>
</dbReference>
<dbReference type="InterPro" id="IPR011006">
    <property type="entry name" value="CheY-like_superfamily"/>
</dbReference>
<dbReference type="SMART" id="SM00387">
    <property type="entry name" value="HATPase_c"/>
    <property type="match status" value="1"/>
</dbReference>
<evidence type="ECO:0000259" key="9">
    <source>
        <dbReference type="PROSITE" id="PS50112"/>
    </source>
</evidence>
<evidence type="ECO:0000259" key="7">
    <source>
        <dbReference type="PROSITE" id="PS50109"/>
    </source>
</evidence>
<evidence type="ECO:0000256" key="4">
    <source>
        <dbReference type="ARBA" id="ARBA00022679"/>
    </source>
</evidence>
<evidence type="ECO:0000256" key="5">
    <source>
        <dbReference type="ARBA" id="ARBA00022777"/>
    </source>
</evidence>
<dbReference type="InterPro" id="IPR001789">
    <property type="entry name" value="Sig_transdc_resp-reg_receiver"/>
</dbReference>
<name>A0A1Y6BRE3_9BACT</name>
<dbReference type="Pfam" id="PF00072">
    <property type="entry name" value="Response_reg"/>
    <property type="match status" value="1"/>
</dbReference>
<dbReference type="InterPro" id="IPR004358">
    <property type="entry name" value="Sig_transdc_His_kin-like_C"/>
</dbReference>
<dbReference type="InterPro" id="IPR003018">
    <property type="entry name" value="GAF"/>
</dbReference>
<dbReference type="InterPro" id="IPR000014">
    <property type="entry name" value="PAS"/>
</dbReference>
<dbReference type="InterPro" id="IPR005467">
    <property type="entry name" value="His_kinase_dom"/>
</dbReference>
<reference evidence="12" key="1">
    <citation type="submission" date="2017-04" db="EMBL/GenBank/DDBJ databases">
        <authorList>
            <person name="Varghese N."/>
            <person name="Submissions S."/>
        </authorList>
    </citation>
    <scope>NUCLEOTIDE SEQUENCE [LARGE SCALE GENOMIC DNA]</scope>
    <source>
        <strain evidence="12">RKEM611</strain>
    </source>
</reference>
<evidence type="ECO:0000259" key="10">
    <source>
        <dbReference type="PROSITE" id="PS50113"/>
    </source>
</evidence>
<evidence type="ECO:0000256" key="1">
    <source>
        <dbReference type="ARBA" id="ARBA00000085"/>
    </source>
</evidence>
<evidence type="ECO:0000256" key="2">
    <source>
        <dbReference type="ARBA" id="ARBA00012438"/>
    </source>
</evidence>
<dbReference type="OrthoDB" id="5289296at2"/>
<evidence type="ECO:0000256" key="6">
    <source>
        <dbReference type="PROSITE-ProRule" id="PRU00169"/>
    </source>
</evidence>
<feature type="domain" description="Response regulatory" evidence="8">
    <location>
        <begin position="606"/>
        <end position="724"/>
    </location>
</feature>
<dbReference type="PROSITE" id="PS50113">
    <property type="entry name" value="PAC"/>
    <property type="match status" value="1"/>
</dbReference>
<dbReference type="CDD" id="cd00082">
    <property type="entry name" value="HisKA"/>
    <property type="match status" value="1"/>
</dbReference>
<dbReference type="SUPFAM" id="SSF47384">
    <property type="entry name" value="Homodimeric domain of signal transducing histidine kinase"/>
    <property type="match status" value="1"/>
</dbReference>
<dbReference type="Pfam" id="PF13426">
    <property type="entry name" value="PAS_9"/>
    <property type="match status" value="1"/>
</dbReference>
<dbReference type="EMBL" id="FWZT01000006">
    <property type="protein sequence ID" value="SMF17149.1"/>
    <property type="molecule type" value="Genomic_DNA"/>
</dbReference>
<dbReference type="CDD" id="cd17546">
    <property type="entry name" value="REC_hyHK_CKI1_RcsC-like"/>
    <property type="match status" value="1"/>
</dbReference>
<dbReference type="InterPro" id="IPR029016">
    <property type="entry name" value="GAF-like_dom_sf"/>
</dbReference>
<dbReference type="InterPro" id="IPR036890">
    <property type="entry name" value="HATPase_C_sf"/>
</dbReference>
<dbReference type="InterPro" id="IPR036097">
    <property type="entry name" value="HisK_dim/P_sf"/>
</dbReference>
<organism evidence="11 12">
    <name type="scientific">Pseudobacteriovorax antillogorgiicola</name>
    <dbReference type="NCBI Taxonomy" id="1513793"/>
    <lineage>
        <taxon>Bacteria</taxon>
        <taxon>Pseudomonadati</taxon>
        <taxon>Bdellovibrionota</taxon>
        <taxon>Oligoflexia</taxon>
        <taxon>Oligoflexales</taxon>
        <taxon>Pseudobacteriovoracaceae</taxon>
        <taxon>Pseudobacteriovorax</taxon>
    </lineage>
</organism>
<dbReference type="PROSITE" id="PS50110">
    <property type="entry name" value="RESPONSE_REGULATORY"/>
    <property type="match status" value="1"/>
</dbReference>
<protein>
    <recommendedName>
        <fullName evidence="2">histidine kinase</fullName>
        <ecNumber evidence="2">2.7.13.3</ecNumber>
    </recommendedName>
</protein>
<dbReference type="SMART" id="SM00086">
    <property type="entry name" value="PAC"/>
    <property type="match status" value="1"/>
</dbReference>
<dbReference type="InterPro" id="IPR003661">
    <property type="entry name" value="HisK_dim/P_dom"/>
</dbReference>
<dbReference type="SMART" id="SM00448">
    <property type="entry name" value="REC"/>
    <property type="match status" value="1"/>
</dbReference>
<dbReference type="Gene3D" id="3.30.565.10">
    <property type="entry name" value="Histidine kinase-like ATPase, C-terminal domain"/>
    <property type="match status" value="1"/>
</dbReference>
<dbReference type="Gene3D" id="3.30.450.40">
    <property type="match status" value="1"/>
</dbReference>
<feature type="domain" description="PAS" evidence="9">
    <location>
        <begin position="222"/>
        <end position="277"/>
    </location>
</feature>
<dbReference type="FunFam" id="3.30.565.10:FF:000010">
    <property type="entry name" value="Sensor histidine kinase RcsC"/>
    <property type="match status" value="1"/>
</dbReference>
<dbReference type="InterPro" id="IPR003594">
    <property type="entry name" value="HATPase_dom"/>
</dbReference>